<feature type="transmembrane region" description="Helical" evidence="7">
    <location>
        <begin position="141"/>
        <end position="162"/>
    </location>
</feature>
<dbReference type="PATRIC" id="fig|1286171.3.peg.2679"/>
<evidence type="ECO:0000256" key="6">
    <source>
        <dbReference type="ARBA" id="ARBA00023136"/>
    </source>
</evidence>
<keyword evidence="5 7" id="KW-1133">Transmembrane helix</keyword>
<name>W8TPE0_PEPAC</name>
<evidence type="ECO:0000256" key="5">
    <source>
        <dbReference type="ARBA" id="ARBA00022989"/>
    </source>
</evidence>
<keyword evidence="3" id="KW-1003">Cell membrane</keyword>
<dbReference type="InterPro" id="IPR050189">
    <property type="entry name" value="MFS_Efflux_Transporters"/>
</dbReference>
<dbReference type="OrthoDB" id="9773404at2"/>
<evidence type="ECO:0000259" key="8">
    <source>
        <dbReference type="PROSITE" id="PS50850"/>
    </source>
</evidence>
<feature type="transmembrane region" description="Helical" evidence="7">
    <location>
        <begin position="387"/>
        <end position="409"/>
    </location>
</feature>
<evidence type="ECO:0000313" key="10">
    <source>
        <dbReference type="Proteomes" id="UP000019591"/>
    </source>
</evidence>
<evidence type="ECO:0000256" key="4">
    <source>
        <dbReference type="ARBA" id="ARBA00022692"/>
    </source>
</evidence>
<dbReference type="InterPro" id="IPR036259">
    <property type="entry name" value="MFS_trans_sf"/>
</dbReference>
<reference evidence="9 10" key="1">
    <citation type="journal article" date="2014" name="Genome Announc.">
        <title>Complete Genome Sequence of Amino Acid-Utilizing Eubacterium acidaminophilum al-2 (DSM 3953).</title>
        <authorList>
            <person name="Poehlein A."/>
            <person name="Andreesen J.R."/>
            <person name="Daniel R."/>
        </authorList>
    </citation>
    <scope>NUCLEOTIDE SEQUENCE [LARGE SCALE GENOMIC DNA]</scope>
    <source>
        <strain evidence="9 10">DSM 3953</strain>
        <plasmid evidence="10">Plasmid EAL2_808p</plasmid>
    </source>
</reference>
<sequence length="429" mass="47191">MNKKLKLMLTLLALGSCWSIVYLIPFIQYVFYDPFQEMLGVSNAQLGFLITIYGLGNFYGCPLGGWIADRFNYKKVYVGSAILNGIFGIAFVMNPTYSFALIMWVGFSIASLVMNYPAHIKIVRNLVGDEDQGKIFGMNESIIGIWNIVFNAVMMFLFARFLEGTAGLKAALMGLSIMSLLVAIPVWMMLDDPEKAKAEREKDSGEKEQVHKLGLSDYIHIAKSPATWLIAFSIFSIYSYLTTMTYFTPYFTDVLGASVAFAGWVAIVRTYVMTLIGAPLGGFLTDKVKSSAKVLLGVNLVGLAGMALMLNLGKGTPVWILIALTLVMALSVYMGRGSYYAVITELNVPKKYTASTIGMAAVIGFSPDMFQFVLYGNWLDKFENVGYTYMFMYQMGVLAVGAVSAILVLKLKNRKPKAVQSTVSGEIAG</sequence>
<evidence type="ECO:0000313" key="9">
    <source>
        <dbReference type="EMBL" id="AHM58002.1"/>
    </source>
</evidence>
<feature type="transmembrane region" description="Helical" evidence="7">
    <location>
        <begin position="318"/>
        <end position="335"/>
    </location>
</feature>
<dbReference type="HOGENOM" id="CLU_043790_0_0_9"/>
<dbReference type="RefSeq" id="WP_025436851.1">
    <property type="nucleotide sequence ID" value="NZ_CP007453.1"/>
</dbReference>
<dbReference type="PROSITE" id="PS50850">
    <property type="entry name" value="MFS"/>
    <property type="match status" value="1"/>
</dbReference>
<accession>W8TPE0</accession>
<feature type="transmembrane region" description="Helical" evidence="7">
    <location>
        <begin position="99"/>
        <end position="120"/>
    </location>
</feature>
<feature type="transmembrane region" description="Helical" evidence="7">
    <location>
        <begin position="44"/>
        <end position="64"/>
    </location>
</feature>
<dbReference type="GO" id="GO:0005886">
    <property type="term" value="C:plasma membrane"/>
    <property type="evidence" value="ECO:0007669"/>
    <property type="project" value="UniProtKB-SubCell"/>
</dbReference>
<dbReference type="KEGG" id="eac:EAL2_808p04990"/>
<dbReference type="Pfam" id="PF07690">
    <property type="entry name" value="MFS_1"/>
    <property type="match status" value="1"/>
</dbReference>
<keyword evidence="9" id="KW-0614">Plasmid</keyword>
<dbReference type="PROSITE" id="PS51257">
    <property type="entry name" value="PROKAR_LIPOPROTEIN"/>
    <property type="match status" value="1"/>
</dbReference>
<evidence type="ECO:0000256" key="7">
    <source>
        <dbReference type="SAM" id="Phobius"/>
    </source>
</evidence>
<dbReference type="eggNOG" id="COG2271">
    <property type="taxonomic scope" value="Bacteria"/>
</dbReference>
<feature type="transmembrane region" description="Helical" evidence="7">
    <location>
        <begin position="226"/>
        <end position="247"/>
    </location>
</feature>
<keyword evidence="4 7" id="KW-0812">Transmembrane</keyword>
<keyword evidence="10" id="KW-1185">Reference proteome</keyword>
<feature type="transmembrane region" description="Helical" evidence="7">
    <location>
        <begin position="168"/>
        <end position="190"/>
    </location>
</feature>
<evidence type="ECO:0000256" key="3">
    <source>
        <dbReference type="ARBA" id="ARBA00022475"/>
    </source>
</evidence>
<keyword evidence="2" id="KW-0813">Transport</keyword>
<feature type="transmembrane region" description="Helical" evidence="7">
    <location>
        <begin position="356"/>
        <end position="375"/>
    </location>
</feature>
<dbReference type="PANTHER" id="PTHR43124:SF3">
    <property type="entry name" value="CHLORAMPHENICOL EFFLUX PUMP RV0191"/>
    <property type="match status" value="1"/>
</dbReference>
<feature type="transmembrane region" description="Helical" evidence="7">
    <location>
        <begin position="76"/>
        <end position="93"/>
    </location>
</feature>
<dbReference type="InterPro" id="IPR011701">
    <property type="entry name" value="MFS"/>
</dbReference>
<feature type="transmembrane region" description="Helical" evidence="7">
    <location>
        <begin position="259"/>
        <end position="282"/>
    </location>
</feature>
<organism evidence="9 10">
    <name type="scientific">Peptoclostridium acidaminophilum DSM 3953</name>
    <dbReference type="NCBI Taxonomy" id="1286171"/>
    <lineage>
        <taxon>Bacteria</taxon>
        <taxon>Bacillati</taxon>
        <taxon>Bacillota</taxon>
        <taxon>Clostridia</taxon>
        <taxon>Peptostreptococcales</taxon>
        <taxon>Peptoclostridiaceae</taxon>
        <taxon>Peptoclostridium</taxon>
    </lineage>
</organism>
<feature type="transmembrane region" description="Helical" evidence="7">
    <location>
        <begin position="294"/>
        <end position="312"/>
    </location>
</feature>
<dbReference type="GO" id="GO:0022857">
    <property type="term" value="F:transmembrane transporter activity"/>
    <property type="evidence" value="ECO:0007669"/>
    <property type="project" value="InterPro"/>
</dbReference>
<dbReference type="PANTHER" id="PTHR43124">
    <property type="entry name" value="PURINE EFFLUX PUMP PBUE"/>
    <property type="match status" value="1"/>
</dbReference>
<proteinExistence type="predicted"/>
<keyword evidence="6 7" id="KW-0472">Membrane</keyword>
<dbReference type="EMBL" id="CP007453">
    <property type="protein sequence ID" value="AHM58002.1"/>
    <property type="molecule type" value="Genomic_DNA"/>
</dbReference>
<evidence type="ECO:0000256" key="1">
    <source>
        <dbReference type="ARBA" id="ARBA00004651"/>
    </source>
</evidence>
<dbReference type="Proteomes" id="UP000019591">
    <property type="component" value="Plasmid EAL2_808p"/>
</dbReference>
<geneLocation type="plasmid" evidence="9 10">
    <name>EAL2_808p</name>
</geneLocation>
<dbReference type="SUPFAM" id="SSF103473">
    <property type="entry name" value="MFS general substrate transporter"/>
    <property type="match status" value="1"/>
</dbReference>
<evidence type="ECO:0000256" key="2">
    <source>
        <dbReference type="ARBA" id="ARBA00022448"/>
    </source>
</evidence>
<protein>
    <submittedName>
        <fullName evidence="9">Inner membrane protein YihN</fullName>
    </submittedName>
</protein>
<feature type="transmembrane region" description="Helical" evidence="7">
    <location>
        <begin position="7"/>
        <end position="32"/>
    </location>
</feature>
<dbReference type="InterPro" id="IPR020846">
    <property type="entry name" value="MFS_dom"/>
</dbReference>
<comment type="subcellular location">
    <subcellularLocation>
        <location evidence="1">Cell membrane</location>
        <topology evidence="1">Multi-pass membrane protein</topology>
    </subcellularLocation>
</comment>
<dbReference type="AlphaFoldDB" id="W8TPE0"/>
<feature type="domain" description="Major facilitator superfamily (MFS) profile" evidence="8">
    <location>
        <begin position="5"/>
        <end position="413"/>
    </location>
</feature>
<dbReference type="CDD" id="cd06174">
    <property type="entry name" value="MFS"/>
    <property type="match status" value="1"/>
</dbReference>
<gene>
    <name evidence="9" type="primary">yihN</name>
    <name evidence="9" type="ORF">EAL2_808p04990</name>
</gene>
<dbReference type="Gene3D" id="1.20.1250.20">
    <property type="entry name" value="MFS general substrate transporter like domains"/>
    <property type="match status" value="1"/>
</dbReference>